<dbReference type="InParanoid" id="D8QR76"/>
<evidence type="ECO:0000313" key="1">
    <source>
        <dbReference type="EMBL" id="EFJ37935.1"/>
    </source>
</evidence>
<dbReference type="HOGENOM" id="CLU_2162764_0_0_1"/>
<reference evidence="1 2" key="1">
    <citation type="journal article" date="2011" name="Science">
        <title>The Selaginella genome identifies genetic changes associated with the evolution of vascular plants.</title>
        <authorList>
            <person name="Banks J.A."/>
            <person name="Nishiyama T."/>
            <person name="Hasebe M."/>
            <person name="Bowman J.L."/>
            <person name="Gribskov M."/>
            <person name="dePamphilis C."/>
            <person name="Albert V.A."/>
            <person name="Aono N."/>
            <person name="Aoyama T."/>
            <person name="Ambrose B.A."/>
            <person name="Ashton N.W."/>
            <person name="Axtell M.J."/>
            <person name="Barker E."/>
            <person name="Barker M.S."/>
            <person name="Bennetzen J.L."/>
            <person name="Bonawitz N.D."/>
            <person name="Chapple C."/>
            <person name="Cheng C."/>
            <person name="Correa L.G."/>
            <person name="Dacre M."/>
            <person name="DeBarry J."/>
            <person name="Dreyer I."/>
            <person name="Elias M."/>
            <person name="Engstrom E.M."/>
            <person name="Estelle M."/>
            <person name="Feng L."/>
            <person name="Finet C."/>
            <person name="Floyd S.K."/>
            <person name="Frommer W.B."/>
            <person name="Fujita T."/>
            <person name="Gramzow L."/>
            <person name="Gutensohn M."/>
            <person name="Harholt J."/>
            <person name="Hattori M."/>
            <person name="Heyl A."/>
            <person name="Hirai T."/>
            <person name="Hiwatashi Y."/>
            <person name="Ishikawa M."/>
            <person name="Iwata M."/>
            <person name="Karol K.G."/>
            <person name="Koehler B."/>
            <person name="Kolukisaoglu U."/>
            <person name="Kubo M."/>
            <person name="Kurata T."/>
            <person name="Lalonde S."/>
            <person name="Li K."/>
            <person name="Li Y."/>
            <person name="Litt A."/>
            <person name="Lyons E."/>
            <person name="Manning G."/>
            <person name="Maruyama T."/>
            <person name="Michael T.P."/>
            <person name="Mikami K."/>
            <person name="Miyazaki S."/>
            <person name="Morinaga S."/>
            <person name="Murata T."/>
            <person name="Mueller-Roeber B."/>
            <person name="Nelson D.R."/>
            <person name="Obara M."/>
            <person name="Oguri Y."/>
            <person name="Olmstead R.G."/>
            <person name="Onodera N."/>
            <person name="Petersen B.L."/>
            <person name="Pils B."/>
            <person name="Prigge M."/>
            <person name="Rensing S.A."/>
            <person name="Riano-Pachon D.M."/>
            <person name="Roberts A.W."/>
            <person name="Sato Y."/>
            <person name="Scheller H.V."/>
            <person name="Schulz B."/>
            <person name="Schulz C."/>
            <person name="Shakirov E.V."/>
            <person name="Shibagaki N."/>
            <person name="Shinohara N."/>
            <person name="Shippen D.E."/>
            <person name="Soerensen I."/>
            <person name="Sotooka R."/>
            <person name="Sugimoto N."/>
            <person name="Sugita M."/>
            <person name="Sumikawa N."/>
            <person name="Tanurdzic M."/>
            <person name="Theissen G."/>
            <person name="Ulvskov P."/>
            <person name="Wakazuki S."/>
            <person name="Weng J.K."/>
            <person name="Willats W.W."/>
            <person name="Wipf D."/>
            <person name="Wolf P.G."/>
            <person name="Yang L."/>
            <person name="Zimmer A.D."/>
            <person name="Zhu Q."/>
            <person name="Mitros T."/>
            <person name="Hellsten U."/>
            <person name="Loque D."/>
            <person name="Otillar R."/>
            <person name="Salamov A."/>
            <person name="Schmutz J."/>
            <person name="Shapiro H."/>
            <person name="Lindquist E."/>
            <person name="Lucas S."/>
            <person name="Rokhsar D."/>
            <person name="Grigoriev I.V."/>
        </authorList>
    </citation>
    <scope>NUCLEOTIDE SEQUENCE [LARGE SCALE GENOMIC DNA]</scope>
</reference>
<name>D8QR76_SELML</name>
<dbReference type="Proteomes" id="UP000001514">
    <property type="component" value="Unassembled WGS sequence"/>
</dbReference>
<protein>
    <submittedName>
        <fullName evidence="1">Uncharacterized protein</fullName>
    </submittedName>
</protein>
<evidence type="ECO:0000313" key="2">
    <source>
        <dbReference type="Proteomes" id="UP000001514"/>
    </source>
</evidence>
<dbReference type="Gramene" id="EFJ37935">
    <property type="protein sequence ID" value="EFJ37935"/>
    <property type="gene ID" value="SELMODRAFT_402607"/>
</dbReference>
<keyword evidence="2" id="KW-1185">Reference proteome</keyword>
<gene>
    <name evidence="1" type="ORF">SELMODRAFT_402607</name>
</gene>
<organism evidence="2">
    <name type="scientific">Selaginella moellendorffii</name>
    <name type="common">Spikemoss</name>
    <dbReference type="NCBI Taxonomy" id="88036"/>
    <lineage>
        <taxon>Eukaryota</taxon>
        <taxon>Viridiplantae</taxon>
        <taxon>Streptophyta</taxon>
        <taxon>Embryophyta</taxon>
        <taxon>Tracheophyta</taxon>
        <taxon>Lycopodiopsida</taxon>
        <taxon>Selaginellales</taxon>
        <taxon>Selaginellaceae</taxon>
        <taxon>Selaginella</taxon>
    </lineage>
</organism>
<dbReference type="KEGG" id="smo:SELMODRAFT_402607"/>
<dbReference type="AlphaFoldDB" id="D8QR76"/>
<sequence length="111" mass="12661">MVALPLREYLDIVLSPGEHNDHFYLAQVPIRVKGSTEKPQLASLESEISMRGDRMMLKQKLLDHVEGLIQQQEIDKGKDFLSLKFLFSLQFFGDEAAPIKLQGKKMSEVMV</sequence>
<dbReference type="EMBL" id="GL377565">
    <property type="protein sequence ID" value="EFJ37935.1"/>
    <property type="molecule type" value="Genomic_DNA"/>
</dbReference>
<proteinExistence type="predicted"/>
<accession>D8QR76</accession>